<evidence type="ECO:0000256" key="4">
    <source>
        <dbReference type="SAM" id="MobiDB-lite"/>
    </source>
</evidence>
<dbReference type="InterPro" id="IPR001876">
    <property type="entry name" value="Znf_RanBP2"/>
</dbReference>
<dbReference type="SMART" id="SM00547">
    <property type="entry name" value="ZnF_RBZ"/>
    <property type="match status" value="2"/>
</dbReference>
<reference evidence="7" key="1">
    <citation type="journal article" date="2023" name="GigaByte">
        <title>Genome assembly of the bearded iris, Iris pallida Lam.</title>
        <authorList>
            <person name="Bruccoleri R.E."/>
            <person name="Oakeley E.J."/>
            <person name="Faust A.M.E."/>
            <person name="Altorfer M."/>
            <person name="Dessus-Babus S."/>
            <person name="Burckhardt D."/>
            <person name="Oertli M."/>
            <person name="Naumann U."/>
            <person name="Petersen F."/>
            <person name="Wong J."/>
        </authorList>
    </citation>
    <scope>NUCLEOTIDE SEQUENCE</scope>
    <source>
        <strain evidence="7">GSM-AAB239-AS_SAM_17_03QT</strain>
    </source>
</reference>
<dbReference type="Proteomes" id="UP001140949">
    <property type="component" value="Unassembled WGS sequence"/>
</dbReference>
<dbReference type="PANTHER" id="PTHR12999:SF24">
    <property type="entry name" value="RANBP2-TYPE DOMAIN-CONTAINING PROTEIN"/>
    <property type="match status" value="1"/>
</dbReference>
<organism evidence="7 8">
    <name type="scientific">Iris pallida</name>
    <name type="common">Sweet iris</name>
    <dbReference type="NCBI Taxonomy" id="29817"/>
    <lineage>
        <taxon>Eukaryota</taxon>
        <taxon>Viridiplantae</taxon>
        <taxon>Streptophyta</taxon>
        <taxon>Embryophyta</taxon>
        <taxon>Tracheophyta</taxon>
        <taxon>Spermatophyta</taxon>
        <taxon>Magnoliopsida</taxon>
        <taxon>Liliopsida</taxon>
        <taxon>Asparagales</taxon>
        <taxon>Iridaceae</taxon>
        <taxon>Iridoideae</taxon>
        <taxon>Irideae</taxon>
        <taxon>Iris</taxon>
    </lineage>
</organism>
<dbReference type="PANTHER" id="PTHR12999">
    <property type="entry name" value="ZINC FINGER RAN-BINDING DOMAIN-CONTAINING PROTEIN 2 ZRANB2-RELATED"/>
    <property type="match status" value="1"/>
</dbReference>
<dbReference type="SUPFAM" id="SSF90209">
    <property type="entry name" value="Ran binding protein zinc finger-like"/>
    <property type="match status" value="2"/>
</dbReference>
<feature type="region of interest" description="Disordered" evidence="4">
    <location>
        <begin position="194"/>
        <end position="214"/>
    </location>
</feature>
<gene>
    <name evidence="7" type="ORF">M6B38_400315</name>
</gene>
<feature type="domain" description="RanBP2-type" evidence="6">
    <location>
        <begin position="122"/>
        <end position="148"/>
    </location>
</feature>
<dbReference type="GO" id="GO:0016301">
    <property type="term" value="F:kinase activity"/>
    <property type="evidence" value="ECO:0007669"/>
    <property type="project" value="UniProtKB-KW"/>
</dbReference>
<keyword evidence="1" id="KW-0479">Metal-binding</keyword>
<comment type="caution">
    <text evidence="7">The sequence shown here is derived from an EMBL/GenBank/DDBJ whole genome shotgun (WGS) entry which is preliminary data.</text>
</comment>
<feature type="region of interest" description="Disordered" evidence="4">
    <location>
        <begin position="147"/>
        <end position="170"/>
    </location>
</feature>
<keyword evidence="7" id="KW-0808">Transferase</keyword>
<dbReference type="Gene3D" id="4.10.1060.10">
    <property type="entry name" value="Zinc finger, RanBP2-type"/>
    <property type="match status" value="2"/>
</dbReference>
<evidence type="ECO:0000256" key="2">
    <source>
        <dbReference type="ARBA" id="ARBA00022771"/>
    </source>
</evidence>
<keyword evidence="5" id="KW-0812">Transmembrane</keyword>
<evidence type="ECO:0000256" key="1">
    <source>
        <dbReference type="ARBA" id="ARBA00022723"/>
    </source>
</evidence>
<keyword evidence="8" id="KW-1185">Reference proteome</keyword>
<dbReference type="AlphaFoldDB" id="A0AAX6FT67"/>
<keyword evidence="2" id="KW-0863">Zinc-finger</keyword>
<keyword evidence="3" id="KW-0862">Zinc</keyword>
<dbReference type="Pfam" id="PF00641">
    <property type="entry name" value="Zn_ribbon_RanBP"/>
    <property type="match status" value="2"/>
</dbReference>
<feature type="compositionally biased region" description="Polar residues" evidence="4">
    <location>
        <begin position="149"/>
        <end position="162"/>
    </location>
</feature>
<dbReference type="InterPro" id="IPR036443">
    <property type="entry name" value="Znf_RanBP2_sf"/>
</dbReference>
<feature type="transmembrane region" description="Helical" evidence="5">
    <location>
        <begin position="33"/>
        <end position="56"/>
    </location>
</feature>
<proteinExistence type="predicted"/>
<keyword evidence="5" id="KW-1133">Transmembrane helix</keyword>
<evidence type="ECO:0000313" key="8">
    <source>
        <dbReference type="Proteomes" id="UP001140949"/>
    </source>
</evidence>
<sequence length="214" mass="23264">MHHQLAIWVLVPSSMYLGASSYGSSLLNGLHCLHMICGTQVVQLIMLVMGAALLAAHMDHCICLDLYSSGSMMGHGGMYGMPPLMDRYGMGLPMAHGAMGPRPGAFPEESSQRKAAGAGREDDWTCPTCSNLNFAFRTVCNMRKCNTPKPGSQGSNLENSKGSKPKMPEGSWKCQKCDNINYPFRVKCNRQNCGAEKPSEENTSHGLSDNEDNQ</sequence>
<name>A0AAX6FT67_IRIPA</name>
<accession>A0AAX6FT67</accession>
<keyword evidence="7" id="KW-0418">Kinase</keyword>
<dbReference type="GO" id="GO:0008270">
    <property type="term" value="F:zinc ion binding"/>
    <property type="evidence" value="ECO:0007669"/>
    <property type="project" value="UniProtKB-KW"/>
</dbReference>
<keyword evidence="5" id="KW-0472">Membrane</keyword>
<evidence type="ECO:0000256" key="3">
    <source>
        <dbReference type="ARBA" id="ARBA00022833"/>
    </source>
</evidence>
<evidence type="ECO:0000313" key="7">
    <source>
        <dbReference type="EMBL" id="KAJ6819596.1"/>
    </source>
</evidence>
<feature type="domain" description="RanBP2-type" evidence="6">
    <location>
        <begin position="170"/>
        <end position="196"/>
    </location>
</feature>
<protein>
    <submittedName>
        <fullName evidence="7">LRR receptor-like serine/threonine-protein kinase</fullName>
    </submittedName>
</protein>
<reference evidence="7" key="2">
    <citation type="submission" date="2023-04" db="EMBL/GenBank/DDBJ databases">
        <authorList>
            <person name="Bruccoleri R.E."/>
            <person name="Oakeley E.J."/>
            <person name="Faust A.-M."/>
            <person name="Dessus-Babus S."/>
            <person name="Altorfer M."/>
            <person name="Burckhardt D."/>
            <person name="Oertli M."/>
            <person name="Naumann U."/>
            <person name="Petersen F."/>
            <person name="Wong J."/>
        </authorList>
    </citation>
    <scope>NUCLEOTIDE SEQUENCE</scope>
    <source>
        <strain evidence="7">GSM-AAB239-AS_SAM_17_03QT</strain>
        <tissue evidence="7">Leaf</tissue>
    </source>
</reference>
<evidence type="ECO:0000259" key="6">
    <source>
        <dbReference type="SMART" id="SM00547"/>
    </source>
</evidence>
<keyword evidence="7" id="KW-0675">Receptor</keyword>
<feature type="region of interest" description="Disordered" evidence="4">
    <location>
        <begin position="102"/>
        <end position="123"/>
    </location>
</feature>
<dbReference type="EMBL" id="JANAVB010025999">
    <property type="protein sequence ID" value="KAJ6819596.1"/>
    <property type="molecule type" value="Genomic_DNA"/>
</dbReference>
<evidence type="ECO:0000256" key="5">
    <source>
        <dbReference type="SAM" id="Phobius"/>
    </source>
</evidence>